<evidence type="ECO:0000313" key="2">
    <source>
        <dbReference type="EMBL" id="KAH9377782.1"/>
    </source>
</evidence>
<gene>
    <name evidence="2" type="ORF">HPB48_012197</name>
</gene>
<sequence>MGTFVTSAIVFNLRLFDKYKGTAVGFTFIAWAAGGMYGPAVFTYFHSAYGFNGALLLTGGLLWHSVPLSMLLRNPDFLTPKCLSILRRKLSAKVLEKSVKSDVDATSISPQKESESTALFHEEITSNGTLKIPTQAMNPPSSKLKATESLVEGLKKSNNANGALRQGQDQEAARSVFKAPGFYVCMFATMVGEYSLLSFGTTIVDFAVGKGIALNIAMNLVTSTSVGQLIGRLFLVPLSDLCPASRWPLYATSYVLIALCILATPYVGTIGAILALRVAESASQGFAASVRGILLAQLLGVDAVAFCTGLFGAAMVPVWLTNPRIIGECTFPVRYS</sequence>
<keyword evidence="1" id="KW-0812">Transmembrane</keyword>
<dbReference type="InterPro" id="IPR036259">
    <property type="entry name" value="MFS_trans_sf"/>
</dbReference>
<keyword evidence="1" id="KW-0472">Membrane</keyword>
<evidence type="ECO:0000256" key="1">
    <source>
        <dbReference type="SAM" id="Phobius"/>
    </source>
</evidence>
<comment type="caution">
    <text evidence="2">The sequence shown here is derived from an EMBL/GenBank/DDBJ whole genome shotgun (WGS) entry which is preliminary data.</text>
</comment>
<dbReference type="AlphaFoldDB" id="A0A9J6GH63"/>
<dbReference type="GO" id="GO:0008028">
    <property type="term" value="F:monocarboxylic acid transmembrane transporter activity"/>
    <property type="evidence" value="ECO:0007669"/>
    <property type="project" value="TreeGrafter"/>
</dbReference>
<keyword evidence="1" id="KW-1133">Transmembrane helix</keyword>
<dbReference type="OMA" id="PMYACAF"/>
<organism evidence="2 3">
    <name type="scientific">Haemaphysalis longicornis</name>
    <name type="common">Bush tick</name>
    <dbReference type="NCBI Taxonomy" id="44386"/>
    <lineage>
        <taxon>Eukaryota</taxon>
        <taxon>Metazoa</taxon>
        <taxon>Ecdysozoa</taxon>
        <taxon>Arthropoda</taxon>
        <taxon>Chelicerata</taxon>
        <taxon>Arachnida</taxon>
        <taxon>Acari</taxon>
        <taxon>Parasitiformes</taxon>
        <taxon>Ixodida</taxon>
        <taxon>Ixodoidea</taxon>
        <taxon>Ixodidae</taxon>
        <taxon>Haemaphysalinae</taxon>
        <taxon>Haemaphysalis</taxon>
    </lineage>
</organism>
<feature type="transmembrane region" description="Helical" evidence="1">
    <location>
        <begin position="181"/>
        <end position="200"/>
    </location>
</feature>
<dbReference type="Proteomes" id="UP000821853">
    <property type="component" value="Unassembled WGS sequence"/>
</dbReference>
<dbReference type="PANTHER" id="PTHR11360:SF303">
    <property type="entry name" value="MAJOR FACILITATOR SUPERFAMILY (MFS) PROFILE DOMAIN-CONTAINING PROTEIN"/>
    <property type="match status" value="1"/>
</dbReference>
<reference evidence="2 3" key="1">
    <citation type="journal article" date="2020" name="Cell">
        <title>Large-Scale Comparative Analyses of Tick Genomes Elucidate Their Genetic Diversity and Vector Capacities.</title>
        <authorList>
            <consortium name="Tick Genome and Microbiome Consortium (TIGMIC)"/>
            <person name="Jia N."/>
            <person name="Wang J."/>
            <person name="Shi W."/>
            <person name="Du L."/>
            <person name="Sun Y."/>
            <person name="Zhan W."/>
            <person name="Jiang J.F."/>
            <person name="Wang Q."/>
            <person name="Zhang B."/>
            <person name="Ji P."/>
            <person name="Bell-Sakyi L."/>
            <person name="Cui X.M."/>
            <person name="Yuan T.T."/>
            <person name="Jiang B.G."/>
            <person name="Yang W.F."/>
            <person name="Lam T.T."/>
            <person name="Chang Q.C."/>
            <person name="Ding S.J."/>
            <person name="Wang X.J."/>
            <person name="Zhu J.G."/>
            <person name="Ruan X.D."/>
            <person name="Zhao L."/>
            <person name="Wei J.T."/>
            <person name="Ye R.Z."/>
            <person name="Que T.C."/>
            <person name="Du C.H."/>
            <person name="Zhou Y.H."/>
            <person name="Cheng J.X."/>
            <person name="Dai P.F."/>
            <person name="Guo W.B."/>
            <person name="Han X.H."/>
            <person name="Huang E.J."/>
            <person name="Li L.F."/>
            <person name="Wei W."/>
            <person name="Gao Y.C."/>
            <person name="Liu J.Z."/>
            <person name="Shao H.Z."/>
            <person name="Wang X."/>
            <person name="Wang C.C."/>
            <person name="Yang T.C."/>
            <person name="Huo Q.B."/>
            <person name="Li W."/>
            <person name="Chen H.Y."/>
            <person name="Chen S.E."/>
            <person name="Zhou L.G."/>
            <person name="Ni X.B."/>
            <person name="Tian J.H."/>
            <person name="Sheng Y."/>
            <person name="Liu T."/>
            <person name="Pan Y.S."/>
            <person name="Xia L.Y."/>
            <person name="Li J."/>
            <person name="Zhao F."/>
            <person name="Cao W.C."/>
        </authorList>
    </citation>
    <scope>NUCLEOTIDE SEQUENCE [LARGE SCALE GENOMIC DNA]</scope>
    <source>
        <strain evidence="2">HaeL-2018</strain>
    </source>
</reference>
<evidence type="ECO:0000313" key="3">
    <source>
        <dbReference type="Proteomes" id="UP000821853"/>
    </source>
</evidence>
<feature type="transmembrane region" description="Helical" evidence="1">
    <location>
        <begin position="247"/>
        <end position="274"/>
    </location>
</feature>
<feature type="transmembrane region" description="Helical" evidence="1">
    <location>
        <begin position="294"/>
        <end position="320"/>
    </location>
</feature>
<dbReference type="OrthoDB" id="6499973at2759"/>
<dbReference type="VEuPathDB" id="VectorBase:HLOH_057643"/>
<protein>
    <recommendedName>
        <fullName evidence="4">Monocarboxylate transporter</fullName>
    </recommendedName>
</protein>
<dbReference type="EMBL" id="JABSTR010000008">
    <property type="protein sequence ID" value="KAH9377782.1"/>
    <property type="molecule type" value="Genomic_DNA"/>
</dbReference>
<feature type="transmembrane region" description="Helical" evidence="1">
    <location>
        <begin position="51"/>
        <end position="72"/>
    </location>
</feature>
<keyword evidence="3" id="KW-1185">Reference proteome</keyword>
<feature type="transmembrane region" description="Helical" evidence="1">
    <location>
        <begin position="23"/>
        <end position="45"/>
    </location>
</feature>
<proteinExistence type="predicted"/>
<feature type="transmembrane region" description="Helical" evidence="1">
    <location>
        <begin position="212"/>
        <end position="235"/>
    </location>
</feature>
<dbReference type="SUPFAM" id="SSF103473">
    <property type="entry name" value="MFS general substrate transporter"/>
    <property type="match status" value="1"/>
</dbReference>
<accession>A0A9J6GH63</accession>
<name>A0A9J6GH63_HAELO</name>
<dbReference type="PANTHER" id="PTHR11360">
    <property type="entry name" value="MONOCARBOXYLATE TRANSPORTER"/>
    <property type="match status" value="1"/>
</dbReference>
<dbReference type="InterPro" id="IPR050327">
    <property type="entry name" value="Proton-linked_MCT"/>
</dbReference>
<evidence type="ECO:0008006" key="4">
    <source>
        <dbReference type="Google" id="ProtNLM"/>
    </source>
</evidence>